<evidence type="ECO:0000313" key="2">
    <source>
        <dbReference type="Proteomes" id="UP000245634"/>
    </source>
</evidence>
<proteinExistence type="predicted"/>
<sequence length="84" mass="9256">MWETRNKVWRVAQVTGQLAGILVCTTVSRSYSFAVDDDGEVEIRNSRDQRATDQIPGYVLARISATAHGGLKPLHKKMAANDPS</sequence>
<comment type="caution">
    <text evidence="1">The sequence shown here is derived from an EMBL/GenBank/DDBJ whole genome shotgun (WGS) entry which is preliminary data.</text>
</comment>
<organism evidence="1 2">
    <name type="scientific">Tumebacillus permanentifrigoris</name>
    <dbReference type="NCBI Taxonomy" id="378543"/>
    <lineage>
        <taxon>Bacteria</taxon>
        <taxon>Bacillati</taxon>
        <taxon>Bacillota</taxon>
        <taxon>Bacilli</taxon>
        <taxon>Bacillales</taxon>
        <taxon>Alicyclobacillaceae</taxon>
        <taxon>Tumebacillus</taxon>
    </lineage>
</organism>
<dbReference type="OrthoDB" id="9959877at2"/>
<dbReference type="AlphaFoldDB" id="A0A316DDF5"/>
<accession>A0A316DDF5</accession>
<keyword evidence="2" id="KW-1185">Reference proteome</keyword>
<name>A0A316DDF5_9BACL</name>
<dbReference type="Proteomes" id="UP000245634">
    <property type="component" value="Unassembled WGS sequence"/>
</dbReference>
<dbReference type="RefSeq" id="WP_109686449.1">
    <property type="nucleotide sequence ID" value="NZ_QGGL01000002.1"/>
</dbReference>
<reference evidence="1 2" key="1">
    <citation type="submission" date="2018-05" db="EMBL/GenBank/DDBJ databases">
        <title>Genomic Encyclopedia of Type Strains, Phase IV (KMG-IV): sequencing the most valuable type-strain genomes for metagenomic binning, comparative biology and taxonomic classification.</title>
        <authorList>
            <person name="Goeker M."/>
        </authorList>
    </citation>
    <scope>NUCLEOTIDE SEQUENCE [LARGE SCALE GENOMIC DNA]</scope>
    <source>
        <strain evidence="1 2">DSM 18773</strain>
    </source>
</reference>
<protein>
    <submittedName>
        <fullName evidence="1">Uncharacterized protein</fullName>
    </submittedName>
</protein>
<gene>
    <name evidence="1" type="ORF">C7459_102291</name>
</gene>
<dbReference type="EMBL" id="QGGL01000002">
    <property type="protein sequence ID" value="PWK16044.1"/>
    <property type="molecule type" value="Genomic_DNA"/>
</dbReference>
<evidence type="ECO:0000313" key="1">
    <source>
        <dbReference type="EMBL" id="PWK16044.1"/>
    </source>
</evidence>